<dbReference type="Proteomes" id="UP000439903">
    <property type="component" value="Unassembled WGS sequence"/>
</dbReference>
<keyword evidence="3" id="KW-1185">Reference proteome</keyword>
<dbReference type="AlphaFoldDB" id="A0A8H3X8X7"/>
<evidence type="ECO:0000256" key="1">
    <source>
        <dbReference type="SAM" id="SignalP"/>
    </source>
</evidence>
<feature type="signal peptide" evidence="1">
    <location>
        <begin position="1"/>
        <end position="23"/>
    </location>
</feature>
<comment type="caution">
    <text evidence="2">The sequence shown here is derived from an EMBL/GenBank/DDBJ whole genome shotgun (WGS) entry which is preliminary data.</text>
</comment>
<evidence type="ECO:0000313" key="2">
    <source>
        <dbReference type="EMBL" id="KAF0434155.1"/>
    </source>
</evidence>
<evidence type="ECO:0000313" key="3">
    <source>
        <dbReference type="Proteomes" id="UP000439903"/>
    </source>
</evidence>
<keyword evidence="1" id="KW-0732">Signal</keyword>
<proteinExistence type="predicted"/>
<reference evidence="2 3" key="1">
    <citation type="journal article" date="2019" name="Environ. Microbiol.">
        <title>At the nexus of three kingdoms: the genome of the mycorrhizal fungus Gigaspora margarita provides insights into plant, endobacterial and fungal interactions.</title>
        <authorList>
            <person name="Venice F."/>
            <person name="Ghignone S."/>
            <person name="Salvioli di Fossalunga A."/>
            <person name="Amselem J."/>
            <person name="Novero M."/>
            <person name="Xianan X."/>
            <person name="Sedzielewska Toro K."/>
            <person name="Morin E."/>
            <person name="Lipzen A."/>
            <person name="Grigoriev I.V."/>
            <person name="Henrissat B."/>
            <person name="Martin F.M."/>
            <person name="Bonfante P."/>
        </authorList>
    </citation>
    <scope>NUCLEOTIDE SEQUENCE [LARGE SCALE GENOMIC DNA]</scope>
    <source>
        <strain evidence="2 3">BEG34</strain>
    </source>
</reference>
<protein>
    <submittedName>
        <fullName evidence="2">Uncharacterized protein</fullName>
    </submittedName>
</protein>
<accession>A0A8H3X8X7</accession>
<name>A0A8H3X8X7_GIGMA</name>
<dbReference type="OrthoDB" id="2396538at2759"/>
<dbReference type="EMBL" id="WTPW01001459">
    <property type="protein sequence ID" value="KAF0434155.1"/>
    <property type="molecule type" value="Genomic_DNA"/>
</dbReference>
<sequence length="132" mass="14661">MLKTRIIATFIALFALIFTYLHATPVRHADNKSAMAVLRKLSGIVTIEQIDKSDLSVNGLFTNGIDDKNPEHYFIDFDGSIYSFSDLNITIVPPGTNRWNATYPGDLNDVLGTLFTVKKNKKIIDQATVVKG</sequence>
<feature type="chain" id="PRO_5034039294" evidence="1">
    <location>
        <begin position="24"/>
        <end position="132"/>
    </location>
</feature>
<gene>
    <name evidence="2" type="ORF">F8M41_004927</name>
</gene>
<organism evidence="2 3">
    <name type="scientific">Gigaspora margarita</name>
    <dbReference type="NCBI Taxonomy" id="4874"/>
    <lineage>
        <taxon>Eukaryota</taxon>
        <taxon>Fungi</taxon>
        <taxon>Fungi incertae sedis</taxon>
        <taxon>Mucoromycota</taxon>
        <taxon>Glomeromycotina</taxon>
        <taxon>Glomeromycetes</taxon>
        <taxon>Diversisporales</taxon>
        <taxon>Gigasporaceae</taxon>
        <taxon>Gigaspora</taxon>
    </lineage>
</organism>